<organism evidence="2 3">
    <name type="scientific">Endobacterium cereale</name>
    <dbReference type="NCBI Taxonomy" id="2663029"/>
    <lineage>
        <taxon>Bacteria</taxon>
        <taxon>Pseudomonadati</taxon>
        <taxon>Pseudomonadota</taxon>
        <taxon>Alphaproteobacteria</taxon>
        <taxon>Hyphomicrobiales</taxon>
        <taxon>Rhizobiaceae</taxon>
        <taxon>Endobacterium</taxon>
    </lineage>
</organism>
<evidence type="ECO:0000259" key="1">
    <source>
        <dbReference type="SMART" id="SM01022"/>
    </source>
</evidence>
<sequence length="190" mass="20476">MRTASMIGSDSAPPISATNWICLQRRNCPGGEMDIESCTKIIAETMPGREDQCFGPISIGSSPVSADEGARLILDGIKTATSSPFWEFPDGKIPYKGALSVLLDGRGEARAIVETSSVDIVPFNQVSEEFAFAYGEGDRSMTWFRSKIGDWYRSYAASSGNPFTEDTPVICERITVVAVLPSSDGNSSEN</sequence>
<dbReference type="InterPro" id="IPR015947">
    <property type="entry name" value="PUA-like_sf"/>
</dbReference>
<dbReference type="Gene3D" id="3.10.400.10">
    <property type="entry name" value="Sulfate adenylyltransferase"/>
    <property type="match status" value="1"/>
</dbReference>
<protein>
    <submittedName>
        <fullName evidence="2">ASCH domain-containing protein</fullName>
    </submittedName>
</protein>
<dbReference type="InterPro" id="IPR009326">
    <property type="entry name" value="DUF984"/>
</dbReference>
<gene>
    <name evidence="2" type="ORF">GAO09_04795</name>
</gene>
<proteinExistence type="predicted"/>
<dbReference type="SMART" id="SM01022">
    <property type="entry name" value="ASCH"/>
    <property type="match status" value="1"/>
</dbReference>
<dbReference type="AlphaFoldDB" id="A0A6A8A2N7"/>
<dbReference type="SUPFAM" id="SSF88697">
    <property type="entry name" value="PUA domain-like"/>
    <property type="match status" value="1"/>
</dbReference>
<reference evidence="2 3" key="1">
    <citation type="submission" date="2019-11" db="EMBL/GenBank/DDBJ databases">
        <title>Genome analysis of Rhizobacterium cereale a novel genus and species isolated from maize roots in North Spain.</title>
        <authorList>
            <person name="Menendez E."/>
            <person name="Flores-Felix J.D."/>
            <person name="Ramirez-Bahena M.-H."/>
            <person name="Igual J.M."/>
            <person name="Garcia-Fraile P."/>
            <person name="Peix A."/>
            <person name="Velazquez E."/>
        </authorList>
    </citation>
    <scope>NUCLEOTIDE SEQUENCE [LARGE SCALE GENOMIC DNA]</scope>
    <source>
        <strain evidence="2 3">RZME27</strain>
    </source>
</reference>
<dbReference type="CDD" id="cd06553">
    <property type="entry name" value="ASCH_Ef3133_like"/>
    <property type="match status" value="1"/>
</dbReference>
<dbReference type="Pfam" id="PF04266">
    <property type="entry name" value="ASCH"/>
    <property type="match status" value="1"/>
</dbReference>
<dbReference type="Proteomes" id="UP000435138">
    <property type="component" value="Unassembled WGS sequence"/>
</dbReference>
<evidence type="ECO:0000313" key="3">
    <source>
        <dbReference type="Proteomes" id="UP000435138"/>
    </source>
</evidence>
<dbReference type="EMBL" id="WIXI01000031">
    <property type="protein sequence ID" value="MQY45382.1"/>
    <property type="molecule type" value="Genomic_DNA"/>
</dbReference>
<dbReference type="PANTHER" id="PTHR39203:SF1">
    <property type="entry name" value="CYTOPLASMIC PROTEIN"/>
    <property type="match status" value="1"/>
</dbReference>
<comment type="caution">
    <text evidence="2">The sequence shown here is derived from an EMBL/GenBank/DDBJ whole genome shotgun (WGS) entry which is preliminary data.</text>
</comment>
<dbReference type="PANTHER" id="PTHR39203">
    <property type="entry name" value="CYTOPLASMIC PROTEIN-RELATED"/>
    <property type="match status" value="1"/>
</dbReference>
<accession>A0A6A8A2N7</accession>
<dbReference type="InterPro" id="IPR007374">
    <property type="entry name" value="ASCH_domain"/>
</dbReference>
<evidence type="ECO:0000313" key="2">
    <source>
        <dbReference type="EMBL" id="MQY45382.1"/>
    </source>
</evidence>
<keyword evidence="3" id="KW-1185">Reference proteome</keyword>
<name>A0A6A8A2N7_9HYPH</name>
<feature type="domain" description="ASCH" evidence="1">
    <location>
        <begin position="57"/>
        <end position="178"/>
    </location>
</feature>